<evidence type="ECO:0000256" key="6">
    <source>
        <dbReference type="ARBA" id="ARBA00023014"/>
    </source>
</evidence>
<dbReference type="InterPro" id="IPR051269">
    <property type="entry name" value="Fe-S_cluster_ET"/>
</dbReference>
<accession>W5TK95</accession>
<evidence type="ECO:0000256" key="4">
    <source>
        <dbReference type="ARBA" id="ARBA00022982"/>
    </source>
</evidence>
<keyword evidence="7" id="KW-0003">3Fe-4S</keyword>
<feature type="domain" description="4Fe-4S ferredoxin-type" evidence="8">
    <location>
        <begin position="1"/>
        <end position="29"/>
    </location>
</feature>
<dbReference type="HOGENOM" id="CLU_139698_6_2_11"/>
<dbReference type="KEGG" id="nno:NONO_c50060"/>
<evidence type="ECO:0000259" key="8">
    <source>
        <dbReference type="PROSITE" id="PS51379"/>
    </source>
</evidence>
<keyword evidence="6" id="KW-0411">Iron-sulfur</keyword>
<keyword evidence="2" id="KW-0813">Transport</keyword>
<dbReference type="PROSITE" id="PS51379">
    <property type="entry name" value="4FE4S_FER_2"/>
    <property type="match status" value="1"/>
</dbReference>
<keyword evidence="3" id="KW-0479">Metal-binding</keyword>
<keyword evidence="10" id="KW-1185">Reference proteome</keyword>
<comment type="cofactor">
    <cofactor evidence="1">
        <name>[3Fe-4S] cluster</name>
        <dbReference type="ChEBI" id="CHEBI:21137"/>
    </cofactor>
</comment>
<dbReference type="PATRIC" id="fig|1415166.3.peg.5164"/>
<dbReference type="SUPFAM" id="SSF54862">
    <property type="entry name" value="4Fe-4S ferredoxins"/>
    <property type="match status" value="1"/>
</dbReference>
<organism evidence="9 10">
    <name type="scientific">Nocardia nova SH22a</name>
    <dbReference type="NCBI Taxonomy" id="1415166"/>
    <lineage>
        <taxon>Bacteria</taxon>
        <taxon>Bacillati</taxon>
        <taxon>Actinomycetota</taxon>
        <taxon>Actinomycetes</taxon>
        <taxon>Mycobacteriales</taxon>
        <taxon>Nocardiaceae</taxon>
        <taxon>Nocardia</taxon>
    </lineage>
</organism>
<dbReference type="RefSeq" id="WP_025351179.1">
    <property type="nucleotide sequence ID" value="NZ_CP006850.1"/>
</dbReference>
<dbReference type="Gene3D" id="3.30.70.20">
    <property type="match status" value="1"/>
</dbReference>
<dbReference type="OrthoDB" id="9803319at2"/>
<dbReference type="STRING" id="1415166.NONO_c50060"/>
<dbReference type="GO" id="GO:0051538">
    <property type="term" value="F:3 iron, 4 sulfur cluster binding"/>
    <property type="evidence" value="ECO:0007669"/>
    <property type="project" value="UniProtKB-KW"/>
</dbReference>
<evidence type="ECO:0000256" key="7">
    <source>
        <dbReference type="ARBA" id="ARBA00023291"/>
    </source>
</evidence>
<evidence type="ECO:0000313" key="9">
    <source>
        <dbReference type="EMBL" id="AHH19790.1"/>
    </source>
</evidence>
<keyword evidence="4" id="KW-0249">Electron transport</keyword>
<dbReference type="eggNOG" id="COG1141">
    <property type="taxonomic scope" value="Bacteria"/>
</dbReference>
<dbReference type="InterPro" id="IPR017896">
    <property type="entry name" value="4Fe4S_Fe-S-bd"/>
</dbReference>
<protein>
    <submittedName>
        <fullName evidence="9">Ferredoxin</fullName>
    </submittedName>
</protein>
<dbReference type="PANTHER" id="PTHR36923:SF3">
    <property type="entry name" value="FERREDOXIN"/>
    <property type="match status" value="1"/>
</dbReference>
<dbReference type="Proteomes" id="UP000019150">
    <property type="component" value="Chromosome"/>
</dbReference>
<evidence type="ECO:0000256" key="3">
    <source>
        <dbReference type="ARBA" id="ARBA00022723"/>
    </source>
</evidence>
<dbReference type="Pfam" id="PF13459">
    <property type="entry name" value="Fer4_15"/>
    <property type="match status" value="1"/>
</dbReference>
<dbReference type="EMBL" id="CP006850">
    <property type="protein sequence ID" value="AHH19790.1"/>
    <property type="molecule type" value="Genomic_DNA"/>
</dbReference>
<name>W5TK95_9NOCA</name>
<dbReference type="PANTHER" id="PTHR36923">
    <property type="entry name" value="FERREDOXIN"/>
    <property type="match status" value="1"/>
</dbReference>
<evidence type="ECO:0000256" key="5">
    <source>
        <dbReference type="ARBA" id="ARBA00023004"/>
    </source>
</evidence>
<proteinExistence type="predicted"/>
<evidence type="ECO:0000256" key="1">
    <source>
        <dbReference type="ARBA" id="ARBA00001927"/>
    </source>
</evidence>
<keyword evidence="5" id="KW-0408">Iron</keyword>
<dbReference type="AlphaFoldDB" id="W5TK95"/>
<evidence type="ECO:0000256" key="2">
    <source>
        <dbReference type="ARBA" id="ARBA00022448"/>
    </source>
</evidence>
<dbReference type="GO" id="GO:0046872">
    <property type="term" value="F:metal ion binding"/>
    <property type="evidence" value="ECO:0007669"/>
    <property type="project" value="UniProtKB-KW"/>
</dbReference>
<evidence type="ECO:0000313" key="10">
    <source>
        <dbReference type="Proteomes" id="UP000019150"/>
    </source>
</evidence>
<gene>
    <name evidence="9" type="ORF">NONO_c50060</name>
</gene>
<reference evidence="9 10" key="1">
    <citation type="journal article" date="2014" name="Appl. Environ. Microbiol.">
        <title>Insights into the Microbial Degradation of Rubber and Gutta-Percha by Analysis of the Complete Genome of Nocardia nova SH22a.</title>
        <authorList>
            <person name="Luo Q."/>
            <person name="Hiessl S."/>
            <person name="Poehlein A."/>
            <person name="Daniel R."/>
            <person name="Steinbuchel A."/>
        </authorList>
    </citation>
    <scope>NUCLEOTIDE SEQUENCE [LARGE SCALE GENOMIC DNA]</scope>
    <source>
        <strain evidence="9">SH22a</strain>
    </source>
</reference>
<sequence>MHIDVNREACEGHGLCAQTAPDVYEIDDEGYVRLQVTEIISELEEPAAAGARVCPVAALKVAD</sequence>